<keyword evidence="2 4" id="KW-0863">Zinc-finger</keyword>
<dbReference type="PROSITE" id="PS50865">
    <property type="entry name" value="ZF_MYND_2"/>
    <property type="match status" value="1"/>
</dbReference>
<sequence length="497" mass="56186">MYASCPRGPEKLNRRKLNTGASHDTLVEQSIPPITAAVGQACHRCFKGEVNGVTLQKCKKCRRVQYCGADCQKNDWKQHKAICNALHKLENDNSFGSVLIPSLPDEPVARFEDLHVVINKMVEDQAWHIEHVLGRPLTTAERNLMGWEPRCMGCGRTDRIMRMEANLNASSPKTLKACRACKMAFYCTEDHWRAVEHFHAREACEDGHDGLSQCHINQEIRLDVGLHATLSQRQIDQFRWPPERVKTSWTSLTGSNWTNEFGAEVMKKFRVSEAAVGPWMRAVSDSLSMPMTILWALENLNVGDSWTRRETLTLHILGAFEAEIMNANLFEEILHRLPEVKTLKLVLCGPELIKILDPIERGRDIELRTCPNCRRTGRKSIQQLFATTYHDLARTEKSKFVKPDLAVAFNSGASEDCTESWSKTMSFLAKSNIPSIFTAYHREEAEEEAKLLQRAGAKLLSALGPRKNVWGSLLAMQEPNKVIGFYAVNGWLAGGFR</sequence>
<dbReference type="Pfam" id="PF20179">
    <property type="entry name" value="MSS51_C"/>
    <property type="match status" value="1"/>
</dbReference>
<dbReference type="SUPFAM" id="SSF144232">
    <property type="entry name" value="HIT/MYND zinc finger-like"/>
    <property type="match status" value="1"/>
</dbReference>
<reference evidence="6" key="1">
    <citation type="submission" date="2018-04" db="EMBL/GenBank/DDBJ databases">
        <title>Whole genome sequencing of Hypsizygus marmoreus.</title>
        <authorList>
            <person name="Choi I.-G."/>
            <person name="Min B."/>
            <person name="Kim J.-G."/>
            <person name="Kim S."/>
            <person name="Oh Y.-L."/>
            <person name="Kong W.-S."/>
            <person name="Park H."/>
            <person name="Jeong J."/>
            <person name="Song E.-S."/>
        </authorList>
    </citation>
    <scope>NUCLEOTIDE SEQUENCE [LARGE SCALE GENOMIC DNA]</scope>
    <source>
        <strain evidence="6">51987-8</strain>
    </source>
</reference>
<name>A0A369J8C3_HYPMA</name>
<proteinExistence type="predicted"/>
<keyword evidence="3" id="KW-0862">Zinc</keyword>
<evidence type="ECO:0000313" key="6">
    <source>
        <dbReference type="EMBL" id="RDB18188.1"/>
    </source>
</evidence>
<evidence type="ECO:0000313" key="7">
    <source>
        <dbReference type="Proteomes" id="UP000076154"/>
    </source>
</evidence>
<evidence type="ECO:0000256" key="1">
    <source>
        <dbReference type="ARBA" id="ARBA00022723"/>
    </source>
</evidence>
<feature type="domain" description="MYND-type" evidence="5">
    <location>
        <begin position="42"/>
        <end position="83"/>
    </location>
</feature>
<dbReference type="InterPro" id="IPR002893">
    <property type="entry name" value="Znf_MYND"/>
</dbReference>
<dbReference type="InParanoid" id="A0A369J8C3"/>
<dbReference type="OrthoDB" id="432970at2759"/>
<dbReference type="Proteomes" id="UP000076154">
    <property type="component" value="Unassembled WGS sequence"/>
</dbReference>
<protein>
    <recommendedName>
        <fullName evidence="5">MYND-type domain-containing protein</fullName>
    </recommendedName>
</protein>
<dbReference type="AlphaFoldDB" id="A0A369J8C3"/>
<dbReference type="InterPro" id="IPR046824">
    <property type="entry name" value="Mss51-like_C"/>
</dbReference>
<evidence type="ECO:0000256" key="3">
    <source>
        <dbReference type="ARBA" id="ARBA00022833"/>
    </source>
</evidence>
<evidence type="ECO:0000256" key="2">
    <source>
        <dbReference type="ARBA" id="ARBA00022771"/>
    </source>
</evidence>
<dbReference type="Pfam" id="PF01753">
    <property type="entry name" value="zf-MYND"/>
    <property type="match status" value="1"/>
</dbReference>
<dbReference type="EMBL" id="LUEZ02000106">
    <property type="protein sequence ID" value="RDB18188.1"/>
    <property type="molecule type" value="Genomic_DNA"/>
</dbReference>
<accession>A0A369J8C3</accession>
<dbReference type="PANTHER" id="PTHR28069">
    <property type="entry name" value="GH20023P"/>
    <property type="match status" value="1"/>
</dbReference>
<organism evidence="6 7">
    <name type="scientific">Hypsizygus marmoreus</name>
    <name type="common">White beech mushroom</name>
    <name type="synonym">Agaricus marmoreus</name>
    <dbReference type="NCBI Taxonomy" id="39966"/>
    <lineage>
        <taxon>Eukaryota</taxon>
        <taxon>Fungi</taxon>
        <taxon>Dikarya</taxon>
        <taxon>Basidiomycota</taxon>
        <taxon>Agaricomycotina</taxon>
        <taxon>Agaricomycetes</taxon>
        <taxon>Agaricomycetidae</taxon>
        <taxon>Agaricales</taxon>
        <taxon>Tricholomatineae</taxon>
        <taxon>Lyophyllaceae</taxon>
        <taxon>Hypsizygus</taxon>
    </lineage>
</organism>
<evidence type="ECO:0000256" key="4">
    <source>
        <dbReference type="PROSITE-ProRule" id="PRU00134"/>
    </source>
</evidence>
<dbReference type="Gene3D" id="6.10.140.2220">
    <property type="match status" value="1"/>
</dbReference>
<gene>
    <name evidence="6" type="primary">Mss51_1</name>
    <name evidence="6" type="ORF">Hypma_000527</name>
</gene>
<dbReference type="STRING" id="39966.A0A369J8C3"/>
<keyword evidence="1" id="KW-0479">Metal-binding</keyword>
<evidence type="ECO:0000259" key="5">
    <source>
        <dbReference type="PROSITE" id="PS50865"/>
    </source>
</evidence>
<keyword evidence="7" id="KW-1185">Reference proteome</keyword>
<dbReference type="PROSITE" id="PS01360">
    <property type="entry name" value="ZF_MYND_1"/>
    <property type="match status" value="1"/>
</dbReference>
<dbReference type="GO" id="GO:0008270">
    <property type="term" value="F:zinc ion binding"/>
    <property type="evidence" value="ECO:0007669"/>
    <property type="project" value="UniProtKB-KW"/>
</dbReference>
<comment type="caution">
    <text evidence="6">The sequence shown here is derived from an EMBL/GenBank/DDBJ whole genome shotgun (WGS) entry which is preliminary data.</text>
</comment>
<dbReference type="PANTHER" id="PTHR28069:SF2">
    <property type="entry name" value="GH20023P"/>
    <property type="match status" value="1"/>
</dbReference>